<dbReference type="EMBL" id="QJJQ01000001">
    <property type="protein sequence ID" value="PXW90454.1"/>
    <property type="molecule type" value="Genomic_DNA"/>
</dbReference>
<keyword evidence="3" id="KW-1185">Reference proteome</keyword>
<dbReference type="PROSITE" id="PS50943">
    <property type="entry name" value="HTH_CROC1"/>
    <property type="match status" value="1"/>
</dbReference>
<protein>
    <submittedName>
        <fullName evidence="2">Transcriptional regulator</fullName>
    </submittedName>
</protein>
<feature type="domain" description="HTH cro/C1-type" evidence="1">
    <location>
        <begin position="8"/>
        <end position="64"/>
    </location>
</feature>
<dbReference type="OrthoDB" id="2186666at2"/>
<dbReference type="Pfam" id="PF13443">
    <property type="entry name" value="HTH_26"/>
    <property type="match status" value="1"/>
</dbReference>
<gene>
    <name evidence="2" type="ORF">DFR56_101366</name>
</gene>
<evidence type="ECO:0000313" key="2">
    <source>
        <dbReference type="EMBL" id="PXW90454.1"/>
    </source>
</evidence>
<name>A0A2V3WBC3_9BACI</name>
<organism evidence="2 3">
    <name type="scientific">Pseudogracilibacillus auburnensis</name>
    <dbReference type="NCBI Taxonomy" id="1494959"/>
    <lineage>
        <taxon>Bacteria</taxon>
        <taxon>Bacillati</taxon>
        <taxon>Bacillota</taxon>
        <taxon>Bacilli</taxon>
        <taxon>Bacillales</taxon>
        <taxon>Bacillaceae</taxon>
        <taxon>Pseudogracilibacillus</taxon>
    </lineage>
</organism>
<evidence type="ECO:0000313" key="3">
    <source>
        <dbReference type="Proteomes" id="UP000247978"/>
    </source>
</evidence>
<dbReference type="Proteomes" id="UP000247978">
    <property type="component" value="Unassembled WGS sequence"/>
</dbReference>
<comment type="caution">
    <text evidence="2">The sequence shown here is derived from an EMBL/GenBank/DDBJ whole genome shotgun (WGS) entry which is preliminary data.</text>
</comment>
<dbReference type="Gene3D" id="1.10.260.40">
    <property type="entry name" value="lambda repressor-like DNA-binding domains"/>
    <property type="match status" value="1"/>
</dbReference>
<dbReference type="RefSeq" id="WP_110393713.1">
    <property type="nucleotide sequence ID" value="NZ_JBHUHB010000001.1"/>
</dbReference>
<dbReference type="InterPro" id="IPR001387">
    <property type="entry name" value="Cro/C1-type_HTH"/>
</dbReference>
<dbReference type="AlphaFoldDB" id="A0A2V3WBC3"/>
<dbReference type="InterPro" id="IPR010982">
    <property type="entry name" value="Lambda_DNA-bd_dom_sf"/>
</dbReference>
<reference evidence="2 3" key="1">
    <citation type="submission" date="2018-05" db="EMBL/GenBank/DDBJ databases">
        <title>Genomic Encyclopedia of Type Strains, Phase IV (KMG-IV): sequencing the most valuable type-strain genomes for metagenomic binning, comparative biology and taxonomic classification.</title>
        <authorList>
            <person name="Goeker M."/>
        </authorList>
    </citation>
    <scope>NUCLEOTIDE SEQUENCE [LARGE SCALE GENOMIC DNA]</scope>
    <source>
        <strain evidence="2 3">DSM 28556</strain>
    </source>
</reference>
<evidence type="ECO:0000259" key="1">
    <source>
        <dbReference type="PROSITE" id="PS50943"/>
    </source>
</evidence>
<dbReference type="GO" id="GO:0003677">
    <property type="term" value="F:DNA binding"/>
    <property type="evidence" value="ECO:0007669"/>
    <property type="project" value="InterPro"/>
</dbReference>
<dbReference type="SUPFAM" id="SSF47413">
    <property type="entry name" value="lambda repressor-like DNA-binding domains"/>
    <property type="match status" value="1"/>
</dbReference>
<proteinExistence type="predicted"/>
<accession>A0A2V3WBC3</accession>
<sequence length="75" mass="8688">MKKVKLQINQLLSDRDISLTQLHVKTGIRLAALSELANGKRQRIQFEHLDKIIQALDIEDMNEIFSIVKEDEDTK</sequence>